<evidence type="ECO:0000256" key="3">
    <source>
        <dbReference type="ARBA" id="ARBA00023237"/>
    </source>
</evidence>
<comment type="subcellular location">
    <subcellularLocation>
        <location evidence="1">Cell outer membrane</location>
    </subcellularLocation>
</comment>
<dbReference type="OrthoDB" id="9809164at2"/>
<keyword evidence="6" id="KW-0732">Signal</keyword>
<feature type="chain" id="PRO_5020988903" evidence="6">
    <location>
        <begin position="33"/>
        <end position="194"/>
    </location>
</feature>
<dbReference type="CDD" id="cd07185">
    <property type="entry name" value="OmpA_C-like"/>
    <property type="match status" value="1"/>
</dbReference>
<sequence length="194" mass="20077">MLQRAPRRGNGMPMTKQPALILVVSASLVALAAGCGSDPQPPAQTAGDVTPPPVAQPAAPAPKQDTAKPTSGSIRIDDKILKACGDLPTARFAFDSTAIEGEAASALDALARCFVSGPLKGKGLKLIGHADPRGETEYNLGLGQKRAGSVAEYLSTKGLEQGRIATSSKGEFEATGTDEEGWARDRKVDILLAE</sequence>
<dbReference type="PROSITE" id="PS51257">
    <property type="entry name" value="PROKAR_LIPOPROTEIN"/>
    <property type="match status" value="1"/>
</dbReference>
<gene>
    <name evidence="8" type="ORF">SOCEGT47_007440</name>
</gene>
<dbReference type="PRINTS" id="PR01021">
    <property type="entry name" value="OMPADOMAIN"/>
</dbReference>
<evidence type="ECO:0000256" key="6">
    <source>
        <dbReference type="SAM" id="SignalP"/>
    </source>
</evidence>
<dbReference type="SUPFAM" id="SSF103088">
    <property type="entry name" value="OmpA-like"/>
    <property type="match status" value="1"/>
</dbReference>
<dbReference type="AlphaFoldDB" id="A0A4P2PUK1"/>
<dbReference type="InterPro" id="IPR036737">
    <property type="entry name" value="OmpA-like_sf"/>
</dbReference>
<dbReference type="PROSITE" id="PS51123">
    <property type="entry name" value="OMPA_2"/>
    <property type="match status" value="1"/>
</dbReference>
<dbReference type="InterPro" id="IPR006665">
    <property type="entry name" value="OmpA-like"/>
</dbReference>
<proteinExistence type="predicted"/>
<dbReference type="Pfam" id="PF00691">
    <property type="entry name" value="OmpA"/>
    <property type="match status" value="1"/>
</dbReference>
<dbReference type="PANTHER" id="PTHR30329">
    <property type="entry name" value="STATOR ELEMENT OF FLAGELLAR MOTOR COMPLEX"/>
    <property type="match status" value="1"/>
</dbReference>
<dbReference type="InterPro" id="IPR006664">
    <property type="entry name" value="OMP_bac"/>
</dbReference>
<keyword evidence="3" id="KW-0998">Cell outer membrane</keyword>
<evidence type="ECO:0000256" key="1">
    <source>
        <dbReference type="ARBA" id="ARBA00004442"/>
    </source>
</evidence>
<evidence type="ECO:0000259" key="7">
    <source>
        <dbReference type="PROSITE" id="PS51123"/>
    </source>
</evidence>
<reference evidence="8 9" key="1">
    <citation type="submission" date="2015-09" db="EMBL/GenBank/DDBJ databases">
        <title>Sorangium comparison.</title>
        <authorList>
            <person name="Zaburannyi N."/>
            <person name="Bunk B."/>
            <person name="Overmann J."/>
            <person name="Mueller R."/>
        </authorList>
    </citation>
    <scope>NUCLEOTIDE SEQUENCE [LARGE SCALE GENOMIC DNA]</scope>
    <source>
        <strain evidence="8 9">So ceGT47</strain>
    </source>
</reference>
<dbReference type="PANTHER" id="PTHR30329:SF21">
    <property type="entry name" value="LIPOPROTEIN YIAD-RELATED"/>
    <property type="match status" value="1"/>
</dbReference>
<accession>A0A4P2PUK1</accession>
<organism evidence="8 9">
    <name type="scientific">Sorangium cellulosum</name>
    <name type="common">Polyangium cellulosum</name>
    <dbReference type="NCBI Taxonomy" id="56"/>
    <lineage>
        <taxon>Bacteria</taxon>
        <taxon>Pseudomonadati</taxon>
        <taxon>Myxococcota</taxon>
        <taxon>Polyangia</taxon>
        <taxon>Polyangiales</taxon>
        <taxon>Polyangiaceae</taxon>
        <taxon>Sorangium</taxon>
    </lineage>
</organism>
<feature type="signal peptide" evidence="6">
    <location>
        <begin position="1"/>
        <end position="32"/>
    </location>
</feature>
<feature type="region of interest" description="Disordered" evidence="5">
    <location>
        <begin position="37"/>
        <end position="72"/>
    </location>
</feature>
<evidence type="ECO:0000313" key="8">
    <source>
        <dbReference type="EMBL" id="AUX20278.1"/>
    </source>
</evidence>
<evidence type="ECO:0000256" key="4">
    <source>
        <dbReference type="PROSITE-ProRule" id="PRU00473"/>
    </source>
</evidence>
<evidence type="ECO:0000256" key="5">
    <source>
        <dbReference type="SAM" id="MobiDB-lite"/>
    </source>
</evidence>
<protein>
    <submittedName>
        <fullName evidence="8">OmpA-family exported protein</fullName>
    </submittedName>
</protein>
<dbReference type="GO" id="GO:0009279">
    <property type="term" value="C:cell outer membrane"/>
    <property type="evidence" value="ECO:0007669"/>
    <property type="project" value="UniProtKB-SubCell"/>
</dbReference>
<evidence type="ECO:0000313" key="9">
    <source>
        <dbReference type="Proteomes" id="UP000295781"/>
    </source>
</evidence>
<feature type="domain" description="OmpA-like" evidence="7">
    <location>
        <begin position="79"/>
        <end position="194"/>
    </location>
</feature>
<dbReference type="InterPro" id="IPR050330">
    <property type="entry name" value="Bact_OuterMem_StrucFunc"/>
</dbReference>
<dbReference type="Gene3D" id="3.30.1330.60">
    <property type="entry name" value="OmpA-like domain"/>
    <property type="match status" value="1"/>
</dbReference>
<name>A0A4P2PUK1_SORCE</name>
<dbReference type="EMBL" id="CP012670">
    <property type="protein sequence ID" value="AUX20278.1"/>
    <property type="molecule type" value="Genomic_DNA"/>
</dbReference>
<keyword evidence="2 4" id="KW-0472">Membrane</keyword>
<dbReference type="Proteomes" id="UP000295781">
    <property type="component" value="Chromosome"/>
</dbReference>
<evidence type="ECO:0000256" key="2">
    <source>
        <dbReference type="ARBA" id="ARBA00023136"/>
    </source>
</evidence>
<feature type="compositionally biased region" description="Low complexity" evidence="5">
    <location>
        <begin position="56"/>
        <end position="69"/>
    </location>
</feature>